<dbReference type="AlphaFoldDB" id="A0A1M7XYH7"/>
<evidence type="ECO:0000256" key="1">
    <source>
        <dbReference type="ARBA" id="ARBA00004429"/>
    </source>
</evidence>
<dbReference type="OrthoDB" id="5420950at2"/>
<organism evidence="11 12">
    <name type="scientific">Desulfopila aestuarii DSM 18488</name>
    <dbReference type="NCBI Taxonomy" id="1121416"/>
    <lineage>
        <taxon>Bacteria</taxon>
        <taxon>Pseudomonadati</taxon>
        <taxon>Thermodesulfobacteriota</taxon>
        <taxon>Desulfobulbia</taxon>
        <taxon>Desulfobulbales</taxon>
        <taxon>Desulfocapsaceae</taxon>
        <taxon>Desulfopila</taxon>
    </lineage>
</organism>
<dbReference type="InterPro" id="IPR055348">
    <property type="entry name" value="DctQ"/>
</dbReference>
<evidence type="ECO:0000313" key="11">
    <source>
        <dbReference type="EMBL" id="SHO44085.1"/>
    </source>
</evidence>
<comment type="subcellular location">
    <subcellularLocation>
        <location evidence="1">Cell inner membrane</location>
        <topology evidence="1">Multi-pass membrane protein</topology>
    </subcellularLocation>
</comment>
<comment type="similarity">
    <text evidence="8">Belongs to the TRAP transporter small permease family.</text>
</comment>
<evidence type="ECO:0000256" key="7">
    <source>
        <dbReference type="ARBA" id="ARBA00023136"/>
    </source>
</evidence>
<gene>
    <name evidence="11" type="ORF">SAMN02745220_00638</name>
</gene>
<evidence type="ECO:0000256" key="8">
    <source>
        <dbReference type="ARBA" id="ARBA00038436"/>
    </source>
</evidence>
<dbReference type="Proteomes" id="UP000184603">
    <property type="component" value="Unassembled WGS sequence"/>
</dbReference>
<name>A0A1M7XYH7_9BACT</name>
<evidence type="ECO:0000256" key="2">
    <source>
        <dbReference type="ARBA" id="ARBA00022448"/>
    </source>
</evidence>
<evidence type="ECO:0000256" key="9">
    <source>
        <dbReference type="SAM" id="Phobius"/>
    </source>
</evidence>
<feature type="transmembrane region" description="Helical" evidence="9">
    <location>
        <begin position="76"/>
        <end position="94"/>
    </location>
</feature>
<dbReference type="PANTHER" id="PTHR35011:SF10">
    <property type="entry name" value="TRAP TRANSPORTER SMALL PERMEASE PROTEIN"/>
    <property type="match status" value="1"/>
</dbReference>
<evidence type="ECO:0000256" key="5">
    <source>
        <dbReference type="ARBA" id="ARBA00022692"/>
    </source>
</evidence>
<dbReference type="GO" id="GO:0022857">
    <property type="term" value="F:transmembrane transporter activity"/>
    <property type="evidence" value="ECO:0007669"/>
    <property type="project" value="TreeGrafter"/>
</dbReference>
<keyword evidence="5 9" id="KW-0812">Transmembrane</keyword>
<evidence type="ECO:0000256" key="6">
    <source>
        <dbReference type="ARBA" id="ARBA00022989"/>
    </source>
</evidence>
<sequence length="190" mass="21657">MFYTIPLILPDKDMCQAQDILRGYMNIEKIIKITRVFSYVFARIGCLALLMMMGVTVVDVVGRFVFNSPILGSFEITQYLVVVLVFSFIGYAQSEKWHVNVDILVNTFPKKTQSLIDLLNCTVSLILMILITWMGIEKALESLATGDKPMNLPIPQYPFVFFLAFGCGVLCIEFFRDILKTFGKNKKKEI</sequence>
<evidence type="ECO:0000256" key="4">
    <source>
        <dbReference type="ARBA" id="ARBA00022519"/>
    </source>
</evidence>
<evidence type="ECO:0000313" key="12">
    <source>
        <dbReference type="Proteomes" id="UP000184603"/>
    </source>
</evidence>
<feature type="domain" description="Tripartite ATP-independent periplasmic transporters DctQ component" evidence="10">
    <location>
        <begin position="52"/>
        <end position="181"/>
    </location>
</feature>
<evidence type="ECO:0000256" key="3">
    <source>
        <dbReference type="ARBA" id="ARBA00022475"/>
    </source>
</evidence>
<keyword evidence="4" id="KW-0997">Cell inner membrane</keyword>
<dbReference type="InterPro" id="IPR007387">
    <property type="entry name" value="TRAP_DctQ"/>
</dbReference>
<keyword evidence="6 9" id="KW-1133">Transmembrane helix</keyword>
<reference evidence="11 12" key="1">
    <citation type="submission" date="2016-12" db="EMBL/GenBank/DDBJ databases">
        <authorList>
            <person name="Song W.-J."/>
            <person name="Kurnit D.M."/>
        </authorList>
    </citation>
    <scope>NUCLEOTIDE SEQUENCE [LARGE SCALE GENOMIC DNA]</scope>
    <source>
        <strain evidence="11 12">DSM 18488</strain>
    </source>
</reference>
<dbReference type="EMBL" id="FRFE01000002">
    <property type="protein sequence ID" value="SHO44085.1"/>
    <property type="molecule type" value="Genomic_DNA"/>
</dbReference>
<keyword evidence="7 9" id="KW-0472">Membrane</keyword>
<protein>
    <submittedName>
        <fullName evidence="11">TRAP-type C4-dicarboxylate transport system, small permease component</fullName>
    </submittedName>
</protein>
<feature type="transmembrane region" description="Helical" evidence="9">
    <location>
        <begin position="156"/>
        <end position="179"/>
    </location>
</feature>
<dbReference type="RefSeq" id="WP_073611996.1">
    <property type="nucleotide sequence ID" value="NZ_FRFE01000002.1"/>
</dbReference>
<keyword evidence="2" id="KW-0813">Transport</keyword>
<dbReference type="GO" id="GO:0005886">
    <property type="term" value="C:plasma membrane"/>
    <property type="evidence" value="ECO:0007669"/>
    <property type="project" value="UniProtKB-SubCell"/>
</dbReference>
<accession>A0A1M7XYH7</accession>
<keyword evidence="3" id="KW-1003">Cell membrane</keyword>
<proteinExistence type="inferred from homology"/>
<dbReference type="PANTHER" id="PTHR35011">
    <property type="entry name" value="2,3-DIKETO-L-GULONATE TRAP TRANSPORTER SMALL PERMEASE PROTEIN YIAM"/>
    <property type="match status" value="1"/>
</dbReference>
<dbReference type="Pfam" id="PF04290">
    <property type="entry name" value="DctQ"/>
    <property type="match status" value="1"/>
</dbReference>
<dbReference type="STRING" id="1121416.SAMN02745220_00638"/>
<feature type="transmembrane region" description="Helical" evidence="9">
    <location>
        <begin position="115"/>
        <end position="136"/>
    </location>
</feature>
<feature type="transmembrane region" description="Helical" evidence="9">
    <location>
        <begin position="36"/>
        <end position="56"/>
    </location>
</feature>
<keyword evidence="12" id="KW-1185">Reference proteome</keyword>
<dbReference type="GO" id="GO:0015740">
    <property type="term" value="P:C4-dicarboxylate transport"/>
    <property type="evidence" value="ECO:0007669"/>
    <property type="project" value="TreeGrafter"/>
</dbReference>
<evidence type="ECO:0000259" key="10">
    <source>
        <dbReference type="Pfam" id="PF04290"/>
    </source>
</evidence>